<keyword evidence="5 6" id="KW-0472">Membrane</keyword>
<reference evidence="7 8" key="1">
    <citation type="submission" date="2021-03" db="EMBL/GenBank/DDBJ databases">
        <title>Whole genome sequence of Metabacillus bambusae BG109.</title>
        <authorList>
            <person name="Jeong J.W."/>
        </authorList>
    </citation>
    <scope>NUCLEOTIDE SEQUENCE [LARGE SCALE GENOMIC DNA]</scope>
    <source>
        <strain evidence="7 8">BG109</strain>
    </source>
</reference>
<keyword evidence="2" id="KW-1003">Cell membrane</keyword>
<accession>A0ABS3N145</accession>
<feature type="transmembrane region" description="Helical" evidence="6">
    <location>
        <begin position="17"/>
        <end position="38"/>
    </location>
</feature>
<feature type="transmembrane region" description="Helical" evidence="6">
    <location>
        <begin position="84"/>
        <end position="109"/>
    </location>
</feature>
<feature type="transmembrane region" description="Helical" evidence="6">
    <location>
        <begin position="237"/>
        <end position="259"/>
    </location>
</feature>
<proteinExistence type="predicted"/>
<evidence type="ECO:0000256" key="2">
    <source>
        <dbReference type="ARBA" id="ARBA00022475"/>
    </source>
</evidence>
<dbReference type="EMBL" id="JAGDEL010000006">
    <property type="protein sequence ID" value="MBO1511997.1"/>
    <property type="molecule type" value="Genomic_DNA"/>
</dbReference>
<feature type="transmembrane region" description="Helical" evidence="6">
    <location>
        <begin position="410"/>
        <end position="429"/>
    </location>
</feature>
<feature type="transmembrane region" description="Helical" evidence="6">
    <location>
        <begin position="307"/>
        <end position="332"/>
    </location>
</feature>
<evidence type="ECO:0000313" key="7">
    <source>
        <dbReference type="EMBL" id="MBO1511997.1"/>
    </source>
</evidence>
<keyword evidence="8" id="KW-1185">Reference proteome</keyword>
<feature type="transmembrane region" description="Helical" evidence="6">
    <location>
        <begin position="265"/>
        <end position="286"/>
    </location>
</feature>
<organism evidence="7 8">
    <name type="scientific">Metabacillus bambusae</name>
    <dbReference type="NCBI Taxonomy" id="2795218"/>
    <lineage>
        <taxon>Bacteria</taxon>
        <taxon>Bacillati</taxon>
        <taxon>Bacillota</taxon>
        <taxon>Bacilli</taxon>
        <taxon>Bacillales</taxon>
        <taxon>Bacillaceae</taxon>
        <taxon>Metabacillus</taxon>
    </lineage>
</organism>
<gene>
    <name evidence="7" type="ORF">I7822_09980</name>
</gene>
<dbReference type="RefSeq" id="WP_207977558.1">
    <property type="nucleotide sequence ID" value="NZ_JAGDEL010000006.1"/>
</dbReference>
<feature type="transmembrane region" description="Helical" evidence="6">
    <location>
        <begin position="195"/>
        <end position="216"/>
    </location>
</feature>
<dbReference type="InterPro" id="IPR050833">
    <property type="entry name" value="Poly_Biosynth_Transport"/>
</dbReference>
<protein>
    <submittedName>
        <fullName evidence="7">Multi antimicrobial extrusion protein MatE</fullName>
    </submittedName>
</protein>
<comment type="subcellular location">
    <subcellularLocation>
        <location evidence="1">Cell membrane</location>
        <topology evidence="1">Multi-pass membrane protein</topology>
    </subcellularLocation>
</comment>
<keyword evidence="4 6" id="KW-1133">Transmembrane helix</keyword>
<evidence type="ECO:0000256" key="6">
    <source>
        <dbReference type="SAM" id="Phobius"/>
    </source>
</evidence>
<feature type="transmembrane region" description="Helical" evidence="6">
    <location>
        <begin position="129"/>
        <end position="151"/>
    </location>
</feature>
<evidence type="ECO:0000256" key="5">
    <source>
        <dbReference type="ARBA" id="ARBA00023136"/>
    </source>
</evidence>
<evidence type="ECO:0000313" key="8">
    <source>
        <dbReference type="Proteomes" id="UP000663981"/>
    </source>
</evidence>
<evidence type="ECO:0000256" key="1">
    <source>
        <dbReference type="ARBA" id="ARBA00004651"/>
    </source>
</evidence>
<keyword evidence="3 6" id="KW-0812">Transmembrane</keyword>
<comment type="caution">
    <text evidence="7">The sequence shown here is derived from an EMBL/GenBank/DDBJ whole genome shotgun (WGS) entry which is preliminary data.</text>
</comment>
<dbReference type="Proteomes" id="UP000663981">
    <property type="component" value="Unassembled WGS sequence"/>
</dbReference>
<feature type="transmembrane region" description="Helical" evidence="6">
    <location>
        <begin position="384"/>
        <end position="404"/>
    </location>
</feature>
<evidence type="ECO:0000256" key="3">
    <source>
        <dbReference type="ARBA" id="ARBA00022692"/>
    </source>
</evidence>
<feature type="transmembrane region" description="Helical" evidence="6">
    <location>
        <begin position="352"/>
        <end position="372"/>
    </location>
</feature>
<sequence>MGNIIDHDEQGLSTKKILWFFIPLGLSASLVTFSHMIINGTLTRGENAEVIIASYVIAMSLFGITERLGVLLRNACSALVRDKVSFKVMATVAAYVLTGLMMVAGILAYTPVGKWIFSTFFGADSEMTAQIVDVYQILIIVTFFSAIRCLFQGVIILNRQTKWLTIGMVIRLIVMYILSIVFINTGNINAKTGAYIFLAGMVIESLVSFIEGRTLVKKMVKDDVNHKITKKSQIFSFYNPLILSSLIIVMVGPIINAFLGKTNEIELAIASYAIALSIAQLFLSFFTYTHQIVLTFYKEHPQKVQKFTLMMGFIPTGILALFCYSPLGAFFIEHLLGANERLVNASLDSLKVFILMTLVFPFIDFCNGLLMVRKRTKVMVLSQSTNLIFTFIVLVLTSSLFPYWNGMIGALAQSIGMLTELCVLFFIIYKMEKKLNHNNGLKHRENKYVNG</sequence>
<feature type="transmembrane region" description="Helical" evidence="6">
    <location>
        <begin position="50"/>
        <end position="72"/>
    </location>
</feature>
<dbReference type="PANTHER" id="PTHR30250">
    <property type="entry name" value="PST FAMILY PREDICTED COLANIC ACID TRANSPORTER"/>
    <property type="match status" value="1"/>
</dbReference>
<evidence type="ECO:0000256" key="4">
    <source>
        <dbReference type="ARBA" id="ARBA00022989"/>
    </source>
</evidence>
<feature type="transmembrane region" description="Helical" evidence="6">
    <location>
        <begin position="163"/>
        <end position="183"/>
    </location>
</feature>
<dbReference type="PANTHER" id="PTHR30250:SF11">
    <property type="entry name" value="O-ANTIGEN TRANSPORTER-RELATED"/>
    <property type="match status" value="1"/>
</dbReference>
<name>A0ABS3N145_9BACI</name>